<evidence type="ECO:0000313" key="1">
    <source>
        <dbReference type="EMBL" id="KKU26540.1"/>
    </source>
</evidence>
<evidence type="ECO:0000313" key="2">
    <source>
        <dbReference type="Proteomes" id="UP000034175"/>
    </source>
</evidence>
<comment type="caution">
    <text evidence="1">The sequence shown here is derived from an EMBL/GenBank/DDBJ whole genome shotgun (WGS) entry which is preliminary data.</text>
</comment>
<reference evidence="1 2" key="1">
    <citation type="journal article" date="2015" name="Nature">
        <title>rRNA introns, odd ribosomes, and small enigmatic genomes across a large radiation of phyla.</title>
        <authorList>
            <person name="Brown C.T."/>
            <person name="Hug L.A."/>
            <person name="Thomas B.C."/>
            <person name="Sharon I."/>
            <person name="Castelle C.J."/>
            <person name="Singh A."/>
            <person name="Wilkins M.J."/>
            <person name="Williams K.H."/>
            <person name="Banfield J.F."/>
        </authorList>
    </citation>
    <scope>NUCLEOTIDE SEQUENCE [LARGE SCALE GENOMIC DNA]</scope>
</reference>
<dbReference type="EMBL" id="LCMA01000008">
    <property type="protein sequence ID" value="KKU26540.1"/>
    <property type="molecule type" value="Genomic_DNA"/>
</dbReference>
<dbReference type="Proteomes" id="UP000034175">
    <property type="component" value="Unassembled WGS sequence"/>
</dbReference>
<protein>
    <submittedName>
        <fullName evidence="1">Uncharacterized protein</fullName>
    </submittedName>
</protein>
<accession>A0A0G1RZY4</accession>
<gene>
    <name evidence="1" type="ORF">UX39_C0008G0003</name>
</gene>
<sequence>MFSLFEHLFDIIANEWENYYGMKKIIVILATALLVLNRIEAEEKQQPQPISITFSSVVANKYLNTGTGGVLSEDPASQTDLLLTHKTGAYLDLWTSRSLKGKWNEGGLGDEFDIGLGWNGTVRGLSLHMGTTYFDEPRLFTFGAGDILYSHIRVGKDWKHLSLTAGYENYTTMPDSGFQGGNLFSLTASKSVPSWKDRTSISASLAGVYDTGTLGSDKGFFLRGNVGLNLNISKRLTMNVVSANYFIRRASDVMISSGFTFSF</sequence>
<dbReference type="AlphaFoldDB" id="A0A0G1RZY4"/>
<name>A0A0G1RZY4_9BACT</name>
<organism evidence="1 2">
    <name type="scientific">Candidatus Magasanikbacteria bacterium GW2011_GWA2_46_17</name>
    <dbReference type="NCBI Taxonomy" id="1619042"/>
    <lineage>
        <taxon>Bacteria</taxon>
        <taxon>Candidatus Magasanikiibacteriota</taxon>
    </lineage>
</organism>
<proteinExistence type="predicted"/>